<dbReference type="InterPro" id="IPR027417">
    <property type="entry name" value="P-loop_NTPase"/>
</dbReference>
<reference evidence="10 11" key="1">
    <citation type="submission" date="2023-07" db="EMBL/GenBank/DDBJ databases">
        <title>Genomic Encyclopedia of Type Strains, Phase IV (KMG-IV): sequencing the most valuable type-strain genomes for metagenomic binning, comparative biology and taxonomic classification.</title>
        <authorList>
            <person name="Goeker M."/>
        </authorList>
    </citation>
    <scope>NUCLEOTIDE SEQUENCE [LARGE SCALE GENOMIC DNA]</scope>
    <source>
        <strain evidence="10 11">DSM 16784</strain>
    </source>
</reference>
<feature type="transmembrane region" description="Helical" evidence="7">
    <location>
        <begin position="265"/>
        <end position="286"/>
    </location>
</feature>
<name>A0ABU0E5J6_9FIRM</name>
<dbReference type="PANTHER" id="PTHR43394:SF1">
    <property type="entry name" value="ATP-BINDING CASSETTE SUB-FAMILY B MEMBER 10, MITOCHONDRIAL"/>
    <property type="match status" value="1"/>
</dbReference>
<keyword evidence="5 7" id="KW-1133">Transmembrane helix</keyword>
<dbReference type="SMART" id="SM00382">
    <property type="entry name" value="AAA"/>
    <property type="match status" value="1"/>
</dbReference>
<feature type="domain" description="ABC transmembrane type-1" evidence="9">
    <location>
        <begin position="13"/>
        <end position="294"/>
    </location>
</feature>
<evidence type="ECO:0000256" key="3">
    <source>
        <dbReference type="ARBA" id="ARBA00022741"/>
    </source>
</evidence>
<evidence type="ECO:0000256" key="5">
    <source>
        <dbReference type="ARBA" id="ARBA00022989"/>
    </source>
</evidence>
<comment type="subcellular location">
    <subcellularLocation>
        <location evidence="1">Cell membrane</location>
        <topology evidence="1">Multi-pass membrane protein</topology>
    </subcellularLocation>
</comment>
<feature type="transmembrane region" description="Helical" evidence="7">
    <location>
        <begin position="123"/>
        <end position="143"/>
    </location>
</feature>
<dbReference type="PROSITE" id="PS50929">
    <property type="entry name" value="ABC_TM1F"/>
    <property type="match status" value="1"/>
</dbReference>
<accession>A0ABU0E5J6</accession>
<dbReference type="SUPFAM" id="SSF52540">
    <property type="entry name" value="P-loop containing nucleoside triphosphate hydrolases"/>
    <property type="match status" value="1"/>
</dbReference>
<keyword evidence="3" id="KW-0547">Nucleotide-binding</keyword>
<dbReference type="Pfam" id="PF00005">
    <property type="entry name" value="ABC_tran"/>
    <property type="match status" value="1"/>
</dbReference>
<feature type="transmembrane region" description="Helical" evidence="7">
    <location>
        <begin position="12"/>
        <end position="32"/>
    </location>
</feature>
<evidence type="ECO:0000259" key="8">
    <source>
        <dbReference type="PROSITE" id="PS50893"/>
    </source>
</evidence>
<keyword evidence="11" id="KW-1185">Reference proteome</keyword>
<sequence length="570" mass="63680">MKKCLNKHKGLFIISIILGIIYAIGTVLSSKILQNVIDAALEGNMDEFKEILLFTIIFLIGISILTYVYGYLNIKLKNVLLQDYREDIYSGVMKMNYKEFNSQNTADYISALTNDIKMIEENYLTSLLLVIQYVFIFIATLIMLFMLNLIVTISLIISVLLMFIVPSVFGKNLQEKQDMVSSKLTQFTAKTKDILSGFEVIKTFNVFHHFNKIFTSANKEVTDNKMQADGLLVLNESVSSLLGTLCQFVVVFVSTYLILQGEITAGTTVALIQLSGTFIMPVITILSNFPKIKGIEPIIKKLDAIADLNNTNTAVSEAINFNDTIEINNLSFAYDEVQVLNNVSTKFEKGKKYAILGKSGCGKTTLTKLVSGYYDSYSGMISYDGKDIKEFSVQSSNNLISTIHQNVYMFDTNIENNITLYDTYPEDTLYSSVKNSGIDKFIHEQADGLNSEVGENGNKLSGGQKQRIAIARALIKNTPILILDEGTSAIDRQTAHEIEGELLKLNDLTLITITHNLDVELLSKYDEIIYMENGCISESGPFGELISKEAKFSHYFNNTLNEFEANGSIN</sequence>
<evidence type="ECO:0000256" key="4">
    <source>
        <dbReference type="ARBA" id="ARBA00022840"/>
    </source>
</evidence>
<dbReference type="InterPro" id="IPR017871">
    <property type="entry name" value="ABC_transporter-like_CS"/>
</dbReference>
<comment type="caution">
    <text evidence="10">The sequence shown here is derived from an EMBL/GenBank/DDBJ whole genome shotgun (WGS) entry which is preliminary data.</text>
</comment>
<dbReference type="CDD" id="cd07346">
    <property type="entry name" value="ABC_6TM_exporters"/>
    <property type="match status" value="1"/>
</dbReference>
<evidence type="ECO:0000256" key="7">
    <source>
        <dbReference type="SAM" id="Phobius"/>
    </source>
</evidence>
<protein>
    <submittedName>
        <fullName evidence="10">ABC-type multidrug transport system fused ATPase/permease subunit</fullName>
    </submittedName>
</protein>
<dbReference type="EMBL" id="JAUSUR010000005">
    <property type="protein sequence ID" value="MDQ0361988.1"/>
    <property type="molecule type" value="Genomic_DNA"/>
</dbReference>
<feature type="transmembrane region" description="Helical" evidence="7">
    <location>
        <begin position="52"/>
        <end position="72"/>
    </location>
</feature>
<dbReference type="SUPFAM" id="SSF90123">
    <property type="entry name" value="ABC transporter transmembrane region"/>
    <property type="match status" value="1"/>
</dbReference>
<organism evidence="10 11">
    <name type="scientific">Breznakia pachnodae</name>
    <dbReference type="NCBI Taxonomy" id="265178"/>
    <lineage>
        <taxon>Bacteria</taxon>
        <taxon>Bacillati</taxon>
        <taxon>Bacillota</taxon>
        <taxon>Erysipelotrichia</taxon>
        <taxon>Erysipelotrichales</taxon>
        <taxon>Erysipelotrichaceae</taxon>
        <taxon>Breznakia</taxon>
    </lineage>
</organism>
<evidence type="ECO:0000259" key="9">
    <source>
        <dbReference type="PROSITE" id="PS50929"/>
    </source>
</evidence>
<dbReference type="RefSeq" id="WP_307409193.1">
    <property type="nucleotide sequence ID" value="NZ_JAUSUR010000005.1"/>
</dbReference>
<keyword evidence="4" id="KW-0067">ATP-binding</keyword>
<dbReference type="Pfam" id="PF00664">
    <property type="entry name" value="ABC_membrane"/>
    <property type="match status" value="1"/>
</dbReference>
<dbReference type="InterPro" id="IPR036640">
    <property type="entry name" value="ABC1_TM_sf"/>
</dbReference>
<gene>
    <name evidence="10" type="ORF">J2S15_002741</name>
</gene>
<feature type="domain" description="ABC transporter" evidence="8">
    <location>
        <begin position="325"/>
        <end position="558"/>
    </location>
</feature>
<keyword evidence="6 7" id="KW-0472">Membrane</keyword>
<evidence type="ECO:0000256" key="2">
    <source>
        <dbReference type="ARBA" id="ARBA00022692"/>
    </source>
</evidence>
<feature type="transmembrane region" description="Helical" evidence="7">
    <location>
        <begin position="149"/>
        <end position="169"/>
    </location>
</feature>
<dbReference type="PANTHER" id="PTHR43394">
    <property type="entry name" value="ATP-DEPENDENT PERMEASE MDL1, MITOCHONDRIAL"/>
    <property type="match status" value="1"/>
</dbReference>
<feature type="transmembrane region" description="Helical" evidence="7">
    <location>
        <begin position="241"/>
        <end position="259"/>
    </location>
</feature>
<dbReference type="InterPro" id="IPR011527">
    <property type="entry name" value="ABC1_TM_dom"/>
</dbReference>
<dbReference type="Gene3D" id="3.40.50.300">
    <property type="entry name" value="P-loop containing nucleotide triphosphate hydrolases"/>
    <property type="match status" value="1"/>
</dbReference>
<dbReference type="InterPro" id="IPR039421">
    <property type="entry name" value="Type_1_exporter"/>
</dbReference>
<keyword evidence="2 7" id="KW-0812">Transmembrane</keyword>
<evidence type="ECO:0000313" key="11">
    <source>
        <dbReference type="Proteomes" id="UP001230220"/>
    </source>
</evidence>
<dbReference type="PROSITE" id="PS50893">
    <property type="entry name" value="ABC_TRANSPORTER_2"/>
    <property type="match status" value="1"/>
</dbReference>
<evidence type="ECO:0000256" key="1">
    <source>
        <dbReference type="ARBA" id="ARBA00004651"/>
    </source>
</evidence>
<dbReference type="InterPro" id="IPR003593">
    <property type="entry name" value="AAA+_ATPase"/>
</dbReference>
<evidence type="ECO:0000256" key="6">
    <source>
        <dbReference type="ARBA" id="ARBA00023136"/>
    </source>
</evidence>
<dbReference type="Proteomes" id="UP001230220">
    <property type="component" value="Unassembled WGS sequence"/>
</dbReference>
<proteinExistence type="predicted"/>
<evidence type="ECO:0000313" key="10">
    <source>
        <dbReference type="EMBL" id="MDQ0361988.1"/>
    </source>
</evidence>
<dbReference type="PROSITE" id="PS00211">
    <property type="entry name" value="ABC_TRANSPORTER_1"/>
    <property type="match status" value="1"/>
</dbReference>
<dbReference type="Gene3D" id="1.20.1560.10">
    <property type="entry name" value="ABC transporter type 1, transmembrane domain"/>
    <property type="match status" value="1"/>
</dbReference>
<dbReference type="InterPro" id="IPR003439">
    <property type="entry name" value="ABC_transporter-like_ATP-bd"/>
</dbReference>